<dbReference type="UCSC" id="W02C12.2">
    <property type="organism name" value="c. elegans"/>
</dbReference>
<dbReference type="PaxDb" id="6239-W02C12.2b"/>
<dbReference type="RefSeq" id="NP_001122801.1">
    <property type="nucleotide sequence ID" value="NM_001129329.2"/>
</dbReference>
<dbReference type="Bgee" id="WBGene00020929">
    <property type="expression patterns" value="Expressed in larva and 3 other cell types or tissues"/>
</dbReference>
<dbReference type="HOGENOM" id="CLU_075905_1_0_1"/>
<proteinExistence type="predicted"/>
<dbReference type="AGR" id="WB:WBGene00020929"/>
<dbReference type="AlphaFoldDB" id="A8WFN1"/>
<evidence type="ECO:0000313" key="3">
    <source>
        <dbReference type="EMBL" id="CCD70595.1"/>
    </source>
</evidence>
<protein>
    <submittedName>
        <fullName evidence="3">CX3C2 protein</fullName>
    </submittedName>
</protein>
<dbReference type="GeneID" id="177155"/>
<dbReference type="KEGG" id="cel:CELE_W02C12.2"/>
<name>A8WFN1_CAEEL</name>
<feature type="transmembrane region" description="Helical" evidence="2">
    <location>
        <begin position="84"/>
        <end position="106"/>
    </location>
</feature>
<dbReference type="InParanoid" id="A8WFN1"/>
<dbReference type="eggNOG" id="ENOG502SGH9">
    <property type="taxonomic scope" value="Eukaryota"/>
</dbReference>
<dbReference type="FunCoup" id="A8WFN1">
    <property type="interactions" value="169"/>
</dbReference>
<dbReference type="Proteomes" id="UP000001940">
    <property type="component" value="Chromosome IV"/>
</dbReference>
<accession>A8WFN1</accession>
<gene>
    <name evidence="3" type="ORF">CELE_W02C12.2</name>
    <name evidence="3 5" type="ORF">W02C12.2</name>
</gene>
<dbReference type="OMA" id="MLCCCCW"/>
<keyword evidence="2" id="KW-1133">Transmembrane helix</keyword>
<keyword evidence="2" id="KW-0812">Transmembrane</keyword>
<evidence type="ECO:0000256" key="1">
    <source>
        <dbReference type="SAM" id="MobiDB-lite"/>
    </source>
</evidence>
<reference evidence="3 4" key="1">
    <citation type="journal article" date="1998" name="Science">
        <title>Genome sequence of the nematode C. elegans: a platform for investigating biology.</title>
        <authorList>
            <consortium name="The C. elegans sequencing consortium"/>
            <person name="Sulson J.E."/>
            <person name="Waterston R."/>
        </authorList>
    </citation>
    <scope>NUCLEOTIDE SEQUENCE [LARGE SCALE GENOMIC DNA]</scope>
    <source>
        <strain evidence="3 4">Bristol N2</strain>
    </source>
</reference>
<organism evidence="3 4">
    <name type="scientific">Caenorhabditis elegans</name>
    <dbReference type="NCBI Taxonomy" id="6239"/>
    <lineage>
        <taxon>Eukaryota</taxon>
        <taxon>Metazoa</taxon>
        <taxon>Ecdysozoa</taxon>
        <taxon>Nematoda</taxon>
        <taxon>Chromadorea</taxon>
        <taxon>Rhabditida</taxon>
        <taxon>Rhabditina</taxon>
        <taxon>Rhabditomorpha</taxon>
        <taxon>Rhabditoidea</taxon>
        <taxon>Rhabditidae</taxon>
        <taxon>Peloderinae</taxon>
        <taxon>Caenorhabditis</taxon>
    </lineage>
</organism>
<dbReference type="OrthoDB" id="5809348at2759"/>
<dbReference type="WormBase" id="W02C12.2b">
    <property type="protein sequence ID" value="CE41706"/>
    <property type="gene ID" value="WBGene00020929"/>
</dbReference>
<keyword evidence="4" id="KW-1185">Reference proteome</keyword>
<evidence type="ECO:0000313" key="4">
    <source>
        <dbReference type="Proteomes" id="UP000001940"/>
    </source>
</evidence>
<feature type="transmembrane region" description="Helical" evidence="2">
    <location>
        <begin position="48"/>
        <end position="72"/>
    </location>
</feature>
<dbReference type="CTD" id="177155"/>
<feature type="transmembrane region" description="Helical" evidence="2">
    <location>
        <begin position="12"/>
        <end position="36"/>
    </location>
</feature>
<feature type="transmembrane region" description="Helical" evidence="2">
    <location>
        <begin position="142"/>
        <end position="164"/>
    </location>
</feature>
<feature type="region of interest" description="Disordered" evidence="1">
    <location>
        <begin position="182"/>
        <end position="205"/>
    </location>
</feature>
<evidence type="ECO:0000256" key="2">
    <source>
        <dbReference type="SAM" id="Phobius"/>
    </source>
</evidence>
<sequence length="205" mass="23444">MLLCCCWPLGKCAKVLACFDTLIVAIFAYKSFIILMETMNHNLHWTTVIAFLFFSMFLICEILGTIFIILAAQKKIARYCIPRLVLIAGLTVCSLIVLIFMVTYFAGSAASVNTFLFRVYEYFFNETLEDTEKVELKHELRYYGASFFVLAATFFIYNVFALWLTIKFKQSLNDFEPVPTEPTAPQLAHNPAYAQPPLKSYPNMA</sequence>
<dbReference type="EMBL" id="BX284604">
    <property type="protein sequence ID" value="CCD70595.1"/>
    <property type="molecule type" value="Genomic_DNA"/>
</dbReference>
<evidence type="ECO:0000313" key="5">
    <source>
        <dbReference type="WormBase" id="W02C12.2b"/>
    </source>
</evidence>
<dbReference type="ExpressionAtlas" id="A8WFN1">
    <property type="expression patterns" value="baseline and differential"/>
</dbReference>
<keyword evidence="2" id="KW-0472">Membrane</keyword>